<proteinExistence type="predicted"/>
<dbReference type="EMBL" id="LN890947">
    <property type="protein sequence ID" value="CUS15411.1"/>
    <property type="molecule type" value="Genomic_DNA"/>
</dbReference>
<accession>A0A292Q8L4</accession>
<name>A0A292Q8L4_9PEZI</name>
<evidence type="ECO:0000313" key="1">
    <source>
        <dbReference type="EMBL" id="CUS15411.1"/>
    </source>
</evidence>
<protein>
    <submittedName>
        <fullName evidence="1">Uncharacterized protein</fullName>
    </submittedName>
</protein>
<organism evidence="1 2">
    <name type="scientific">Tuber aestivum</name>
    <name type="common">summer truffle</name>
    <dbReference type="NCBI Taxonomy" id="59557"/>
    <lineage>
        <taxon>Eukaryota</taxon>
        <taxon>Fungi</taxon>
        <taxon>Dikarya</taxon>
        <taxon>Ascomycota</taxon>
        <taxon>Pezizomycotina</taxon>
        <taxon>Pezizomycetes</taxon>
        <taxon>Pezizales</taxon>
        <taxon>Tuberaceae</taxon>
        <taxon>Tuber</taxon>
    </lineage>
</organism>
<sequence>MCEQPSASDGTRATAQNPVLGRIPTLVGSPLSGVASPIPSTFRPNVGLVSPHLQQMEAVWYQRYTDQVDKFQAQRFLRFKEVESEWFQRYQSTAREASDQSVKIANLIVTILHEKAESMRLENKFNLRGALELIVYHARLIKKIDRNSVHGIQHGIDELARTPALVAALQDQASACQLALPDVTKRIGWIYDTVSKHDNGNEYVPTLWEDDYTREECAVLVAFLEVQRGWTGGFMWRKVKRMKQI</sequence>
<reference evidence="1" key="1">
    <citation type="submission" date="2015-10" db="EMBL/GenBank/DDBJ databases">
        <authorList>
            <person name="Regsiter A."/>
            <person name="william w."/>
        </authorList>
    </citation>
    <scope>NUCLEOTIDE SEQUENCE</scope>
    <source>
        <strain evidence="1">Montdore</strain>
    </source>
</reference>
<keyword evidence="2" id="KW-1185">Reference proteome</keyword>
<dbReference type="AlphaFoldDB" id="A0A292Q8L4"/>
<gene>
    <name evidence="1" type="ORF">GSTUAT00000462001</name>
</gene>
<dbReference type="Proteomes" id="UP001412239">
    <property type="component" value="Unassembled WGS sequence"/>
</dbReference>
<evidence type="ECO:0000313" key="2">
    <source>
        <dbReference type="Proteomes" id="UP001412239"/>
    </source>
</evidence>